<protein>
    <recommendedName>
        <fullName evidence="2">Autophagy-related protein 16 domain-containing protein</fullName>
    </recommendedName>
</protein>
<organism evidence="3 4">
    <name type="scientific">Amphimedon queenslandica</name>
    <name type="common">Sponge</name>
    <dbReference type="NCBI Taxonomy" id="400682"/>
    <lineage>
        <taxon>Eukaryota</taxon>
        <taxon>Metazoa</taxon>
        <taxon>Porifera</taxon>
        <taxon>Demospongiae</taxon>
        <taxon>Heteroscleromorpha</taxon>
        <taxon>Haplosclerida</taxon>
        <taxon>Niphatidae</taxon>
        <taxon>Amphimedon</taxon>
    </lineage>
</organism>
<keyword evidence="1" id="KW-0175">Coiled coil</keyword>
<evidence type="ECO:0000256" key="1">
    <source>
        <dbReference type="SAM" id="Coils"/>
    </source>
</evidence>
<name>A0AAN0IXA4_AMPQE</name>
<sequence length="156" mass="17900">MSDGDSWKLYILRKLRERNSKETSCFKELILSHGRLFDQVENLKKDITRLEYQNNELERDLREGGGSTGGGANKLNKRVEDLQERLLTRTDEVSEACRATADAMVKVTELSSQVRSKDDEISKKETQILSHCFLERDYLRVAVQLIILVLLSVSQP</sequence>
<keyword evidence="4" id="KW-1185">Reference proteome</keyword>
<dbReference type="AlphaFoldDB" id="A0AAN0IXA4"/>
<evidence type="ECO:0000313" key="4">
    <source>
        <dbReference type="Proteomes" id="UP000007879"/>
    </source>
</evidence>
<dbReference type="Proteomes" id="UP000007879">
    <property type="component" value="Unassembled WGS sequence"/>
</dbReference>
<reference evidence="4" key="1">
    <citation type="journal article" date="2010" name="Nature">
        <title>The Amphimedon queenslandica genome and the evolution of animal complexity.</title>
        <authorList>
            <person name="Srivastava M."/>
            <person name="Simakov O."/>
            <person name="Chapman J."/>
            <person name="Fahey B."/>
            <person name="Gauthier M.E."/>
            <person name="Mitros T."/>
            <person name="Richards G.S."/>
            <person name="Conaco C."/>
            <person name="Dacre M."/>
            <person name="Hellsten U."/>
            <person name="Larroux C."/>
            <person name="Putnam N.H."/>
            <person name="Stanke M."/>
            <person name="Adamska M."/>
            <person name="Darling A."/>
            <person name="Degnan S.M."/>
            <person name="Oakley T.H."/>
            <person name="Plachetzki D.C."/>
            <person name="Zhai Y."/>
            <person name="Adamski M."/>
            <person name="Calcino A."/>
            <person name="Cummins S.F."/>
            <person name="Goodstein D.M."/>
            <person name="Harris C."/>
            <person name="Jackson D.J."/>
            <person name="Leys S.P."/>
            <person name="Shu S."/>
            <person name="Woodcroft B.J."/>
            <person name="Vervoort M."/>
            <person name="Kosik K.S."/>
            <person name="Manning G."/>
            <person name="Degnan B.M."/>
            <person name="Rokhsar D.S."/>
        </authorList>
    </citation>
    <scope>NUCLEOTIDE SEQUENCE [LARGE SCALE GENOMIC DNA]</scope>
</reference>
<proteinExistence type="predicted"/>
<evidence type="ECO:0000313" key="3">
    <source>
        <dbReference type="EnsemblMetazoa" id="XP_019849399.1"/>
    </source>
</evidence>
<feature type="domain" description="Autophagy-related protein 16" evidence="2">
    <location>
        <begin position="11"/>
        <end position="128"/>
    </location>
</feature>
<dbReference type="RefSeq" id="XP_019849399.1">
    <property type="nucleotide sequence ID" value="XM_019993840.1"/>
</dbReference>
<dbReference type="GeneID" id="109580542"/>
<evidence type="ECO:0000259" key="2">
    <source>
        <dbReference type="Pfam" id="PF08614"/>
    </source>
</evidence>
<accession>A0AAN0IXA4</accession>
<feature type="coiled-coil region" evidence="1">
    <location>
        <begin position="40"/>
        <end position="92"/>
    </location>
</feature>
<dbReference type="Pfam" id="PF08614">
    <property type="entry name" value="ATG16"/>
    <property type="match status" value="1"/>
</dbReference>
<dbReference type="EnsemblMetazoa" id="XM_019993840.1">
    <property type="protein sequence ID" value="XP_019849399.1"/>
    <property type="gene ID" value="LOC109580542"/>
</dbReference>
<dbReference type="InterPro" id="IPR013923">
    <property type="entry name" value="Autophagy-rel_prot_16_dom"/>
</dbReference>
<reference evidence="3" key="2">
    <citation type="submission" date="2024-06" db="UniProtKB">
        <authorList>
            <consortium name="EnsemblMetazoa"/>
        </authorList>
    </citation>
    <scope>IDENTIFICATION</scope>
</reference>